<reference evidence="3 4" key="1">
    <citation type="submission" date="2024-02" db="EMBL/GenBank/DDBJ databases">
        <authorList>
            <person name="Chen Y."/>
            <person name="Shah S."/>
            <person name="Dougan E. K."/>
            <person name="Thang M."/>
            <person name="Chan C."/>
        </authorList>
    </citation>
    <scope>NUCLEOTIDE SEQUENCE [LARGE SCALE GENOMIC DNA]</scope>
</reference>
<name>A0ABP0R6U6_9DINO</name>
<evidence type="ECO:0000313" key="3">
    <source>
        <dbReference type="EMBL" id="CAK9096288.1"/>
    </source>
</evidence>
<dbReference type="Pfam" id="PF12706">
    <property type="entry name" value="Lactamase_B_2"/>
    <property type="match status" value="1"/>
</dbReference>
<organism evidence="3 4">
    <name type="scientific">Durusdinium trenchii</name>
    <dbReference type="NCBI Taxonomy" id="1381693"/>
    <lineage>
        <taxon>Eukaryota</taxon>
        <taxon>Sar</taxon>
        <taxon>Alveolata</taxon>
        <taxon>Dinophyceae</taxon>
        <taxon>Suessiales</taxon>
        <taxon>Symbiodiniaceae</taxon>
        <taxon>Durusdinium</taxon>
    </lineage>
</organism>
<dbReference type="InterPro" id="IPR001279">
    <property type="entry name" value="Metallo-B-lactamas"/>
</dbReference>
<dbReference type="PANTHER" id="PTHR42663:SF6">
    <property type="entry name" value="HYDROLASE C777.06C-RELATED"/>
    <property type="match status" value="1"/>
</dbReference>
<keyword evidence="4" id="KW-1185">Reference proteome</keyword>
<dbReference type="Gene3D" id="3.60.15.10">
    <property type="entry name" value="Ribonuclease Z/Hydroxyacylglutathione hydrolase-like"/>
    <property type="match status" value="1"/>
</dbReference>
<dbReference type="GO" id="GO:0016787">
    <property type="term" value="F:hydrolase activity"/>
    <property type="evidence" value="ECO:0007669"/>
    <property type="project" value="UniProtKB-KW"/>
</dbReference>
<feature type="domain" description="Metallo-beta-lactamase" evidence="2">
    <location>
        <begin position="109"/>
        <end position="330"/>
    </location>
</feature>
<dbReference type="Proteomes" id="UP001642464">
    <property type="component" value="Unassembled WGS sequence"/>
</dbReference>
<comment type="caution">
    <text evidence="3">The sequence shown here is derived from an EMBL/GenBank/DDBJ whole genome shotgun (WGS) entry which is preliminary data.</text>
</comment>
<dbReference type="InterPro" id="IPR036866">
    <property type="entry name" value="RibonucZ/Hydroxyglut_hydro"/>
</dbReference>
<proteinExistence type="predicted"/>
<accession>A0ABP0R6U6</accession>
<dbReference type="SUPFAM" id="SSF56281">
    <property type="entry name" value="Metallo-hydrolase/oxidoreductase"/>
    <property type="match status" value="1"/>
</dbReference>
<dbReference type="CDD" id="cd16279">
    <property type="entry name" value="metallo-hydrolase-like_MBL-fold"/>
    <property type="match status" value="1"/>
</dbReference>
<gene>
    <name evidence="3" type="ORF">SCF082_LOCUS45210</name>
</gene>
<feature type="signal peptide" evidence="1">
    <location>
        <begin position="1"/>
        <end position="19"/>
    </location>
</feature>
<evidence type="ECO:0000256" key="1">
    <source>
        <dbReference type="SAM" id="SignalP"/>
    </source>
</evidence>
<protein>
    <submittedName>
        <fullName evidence="3">Hydrolase C777.06c</fullName>
    </submittedName>
</protein>
<evidence type="ECO:0000313" key="4">
    <source>
        <dbReference type="Proteomes" id="UP001642464"/>
    </source>
</evidence>
<dbReference type="EMBL" id="CAXAMM010040926">
    <property type="protein sequence ID" value="CAK9096288.1"/>
    <property type="molecule type" value="Genomic_DNA"/>
</dbReference>
<dbReference type="PANTHER" id="PTHR42663">
    <property type="entry name" value="HYDROLASE C777.06C-RELATED-RELATED"/>
    <property type="match status" value="1"/>
</dbReference>
<sequence>MWWARGAASLRGVAGVATAAAVCCASRGDVEASPQTQDKRSSVVFLGTGTSAANPSLSCVLGLNGRAHGGCEVCRKGQEGPPHENKNVRLNPSILVKRVAPQGGQVSHVLFDCGKTFREGALRWFLRRDIPYVDAVVLTHDHADAIFGLDDLRLVQHRGKTLNVFSSMATYEKIKCAFPYLIRDPVPAFTGAAKALKAAHEKENRDTDPLGTKIKTFVASLAFTVMATPSLEEPSEHFNAAGLELVPVPVFHGPDYISLGFAFGKTKKFVYISDCSEVPERTMKELKTWDIDVLVIDTMHPNLKYRSHMSLEESLEVVRELAPRKTLLIGMMHSYDHDSGNADLAKLRDTEGLDVQLAFDGLELPLDFEI</sequence>
<keyword evidence="1" id="KW-0732">Signal</keyword>
<evidence type="ECO:0000259" key="2">
    <source>
        <dbReference type="Pfam" id="PF12706"/>
    </source>
</evidence>
<keyword evidence="3" id="KW-0378">Hydrolase</keyword>
<feature type="chain" id="PRO_5045391512" evidence="1">
    <location>
        <begin position="20"/>
        <end position="370"/>
    </location>
</feature>